<name>A0A1C9EHL8_9CAUD</name>
<organism evidence="2 3">
    <name type="scientific">Mycobacterium phage Tonenili</name>
    <dbReference type="NCBI Taxonomy" id="1891703"/>
    <lineage>
        <taxon>Viruses</taxon>
        <taxon>Duplodnaviria</taxon>
        <taxon>Heunggongvirae</taxon>
        <taxon>Uroviricota</taxon>
        <taxon>Caudoviricetes</taxon>
        <taxon>Ceeclamvirinae</taxon>
        <taxon>Bixzunavirus</taxon>
        <taxon>Bixzunavirus tonenili</taxon>
    </lineage>
</organism>
<evidence type="ECO:0000256" key="1">
    <source>
        <dbReference type="SAM" id="Phobius"/>
    </source>
</evidence>
<feature type="transmembrane region" description="Helical" evidence="1">
    <location>
        <begin position="38"/>
        <end position="58"/>
    </location>
</feature>
<accession>A0A1C9EHL8</accession>
<dbReference type="OrthoDB" id="33477at10239"/>
<keyword evidence="1" id="KW-0812">Transmembrane</keyword>
<sequence length="137" mass="13799">MKYSPAEIAKAVAAFVAALGGMAAVLLADANFTNVVPANIIAILGSLVAAGVVAGVVFKVPNAVTPEQAVKGAVKGGTSVINDIIDEAQKAGVPLPGPVNAGIDIAQQRVTGALEHLPDLTTRTAVQEIINSVLKPR</sequence>
<dbReference type="Proteomes" id="UP000204231">
    <property type="component" value="Segment"/>
</dbReference>
<evidence type="ECO:0000313" key="2">
    <source>
        <dbReference type="EMBL" id="AON96991.1"/>
    </source>
</evidence>
<evidence type="ECO:0000313" key="3">
    <source>
        <dbReference type="Proteomes" id="UP000204231"/>
    </source>
</evidence>
<dbReference type="KEGG" id="vg:29066672"/>
<keyword evidence="1" id="KW-1133">Transmembrane helix</keyword>
<dbReference type="RefSeq" id="YP_009288104.1">
    <property type="nucleotide sequence ID" value="NC_031080.1"/>
</dbReference>
<dbReference type="GeneID" id="29066672"/>
<protein>
    <submittedName>
        <fullName evidence="2">Holin</fullName>
    </submittedName>
</protein>
<reference evidence="2 3" key="1">
    <citation type="submission" date="2016-08" db="EMBL/GenBank/DDBJ databases">
        <authorList>
            <person name="Acevedo E."/>
            <person name="Azhar M."/>
            <person name="Golebiewska U.P."/>
            <person name="Grzywna D."/>
            <person name="Guardiola R."/>
            <person name="Jackson O."/>
            <person name="John N."/>
            <person name="Kanavatsas C."/>
            <person name="Khan S."/>
            <person name="Leong J."/>
            <person name="Mansilla E."/>
            <person name="Muladjanov Y."/>
            <person name="Nouel J."/>
            <person name="Oh S."/>
            <person name="Oppedisano M."/>
            <person name="Sajid A."/>
            <person name="Samper M."/>
            <person name="Ugbeva O."/>
            <person name="Delesalle V.A."/>
            <person name="Garlena R.A."/>
            <person name="Russell D.A."/>
            <person name="Pope W.H."/>
            <person name="Jacobs-Sera D."/>
            <person name="Hendrix R.W."/>
            <person name="Hatfull G.F."/>
        </authorList>
    </citation>
    <scope>NUCLEOTIDE SEQUENCE [LARGE SCALE GENOMIC DNA]</scope>
</reference>
<keyword evidence="1" id="KW-0472">Membrane</keyword>
<gene>
    <name evidence="2" type="ORF">SEA_TONENILI_273</name>
</gene>
<keyword evidence="3" id="KW-1185">Reference proteome</keyword>
<dbReference type="EMBL" id="KX752698">
    <property type="protein sequence ID" value="AON96991.1"/>
    <property type="molecule type" value="Genomic_DNA"/>
</dbReference>
<proteinExistence type="predicted"/>